<proteinExistence type="predicted"/>
<gene>
    <name evidence="1" type="ORF">SAMN06265338_101320</name>
</gene>
<dbReference type="Gene3D" id="3.20.20.80">
    <property type="entry name" value="Glycosidases"/>
    <property type="match status" value="1"/>
</dbReference>
<dbReference type="AlphaFoldDB" id="A0A212Q1B7"/>
<dbReference type="EMBL" id="FYDG01000001">
    <property type="protein sequence ID" value="SNB53147.1"/>
    <property type="molecule type" value="Genomic_DNA"/>
</dbReference>
<dbReference type="InterPro" id="IPR017853">
    <property type="entry name" value="GH"/>
</dbReference>
<dbReference type="RefSeq" id="WP_088518812.1">
    <property type="nucleotide sequence ID" value="NZ_FYDG01000001.1"/>
</dbReference>
<protein>
    <recommendedName>
        <fullName evidence="3">Cellulase (Glycosyl hydrolase family 5)</fullName>
    </recommendedName>
</protein>
<dbReference type="Proteomes" id="UP000198418">
    <property type="component" value="Unassembled WGS sequence"/>
</dbReference>
<accession>A0A212Q1B7</accession>
<sequence length="376" mass="42285">MPVAYVEDGLLKVGGQAIREFGVNTPELLIRWLNGPGSVSPRAPLVLTPTLQRDHLLRVLADNGIRFVRFAPFGNRPLTLRTAYLENRESFLGAFDSLVRSAESLKMALIPSLFFSATQIPPLFGENLPALADPQSRSYELVADITTTIVSRYKGSSAIGYWEYGNEMDGFLGIPSPKFSTAPDMGTPAAWTDDDSLPLEICHKLTKTFLENVRVIDSEPAYRNSPPRATASGWVGWRFKLSDRRDWNSSVEERFYDDATDTLTIHPYEGLGWHNRNYTGLMIYLSMLRSKAKLRRKPVIVGEFGVSTKYQVPQSNSDELFLSVLQQVARSHVQLALLWAVHVANSTDPDWNFGPHSRNQARWHMFLNAVRNIDAL</sequence>
<keyword evidence="2" id="KW-1185">Reference proteome</keyword>
<evidence type="ECO:0000313" key="1">
    <source>
        <dbReference type="EMBL" id="SNB53147.1"/>
    </source>
</evidence>
<reference evidence="2" key="1">
    <citation type="submission" date="2017-06" db="EMBL/GenBank/DDBJ databases">
        <authorList>
            <person name="Varghese N."/>
            <person name="Submissions S."/>
        </authorList>
    </citation>
    <scope>NUCLEOTIDE SEQUENCE [LARGE SCALE GENOMIC DNA]</scope>
    <source>
        <strain evidence="2">DSM 137</strain>
    </source>
</reference>
<name>A0A212Q1B7_RHOAC</name>
<dbReference type="SUPFAM" id="SSF51445">
    <property type="entry name" value="(Trans)glycosidases"/>
    <property type="match status" value="1"/>
</dbReference>
<evidence type="ECO:0000313" key="2">
    <source>
        <dbReference type="Proteomes" id="UP000198418"/>
    </source>
</evidence>
<organism evidence="1 2">
    <name type="scientific">Rhodoblastus acidophilus</name>
    <name type="common">Rhodopseudomonas acidophila</name>
    <dbReference type="NCBI Taxonomy" id="1074"/>
    <lineage>
        <taxon>Bacteria</taxon>
        <taxon>Pseudomonadati</taxon>
        <taxon>Pseudomonadota</taxon>
        <taxon>Alphaproteobacteria</taxon>
        <taxon>Hyphomicrobiales</taxon>
        <taxon>Rhodoblastaceae</taxon>
        <taxon>Rhodoblastus</taxon>
    </lineage>
</organism>
<evidence type="ECO:0008006" key="3">
    <source>
        <dbReference type="Google" id="ProtNLM"/>
    </source>
</evidence>